<dbReference type="GeneID" id="30067406"/>
<dbReference type="OrthoDB" id="438291at2759"/>
<dbReference type="Proteomes" id="UP000009096">
    <property type="component" value="Chromosome 1"/>
</dbReference>
<dbReference type="GO" id="GO:0003991">
    <property type="term" value="F:acetylglutamate kinase activity"/>
    <property type="evidence" value="ECO:0007669"/>
    <property type="project" value="TreeGrafter"/>
</dbReference>
<reference evidence="3 4" key="1">
    <citation type="journal article" date="2010" name="Nature">
        <title>Comparative genomics reveals mobile pathogenicity chromosomes in Fusarium.</title>
        <authorList>
            <person name="Ma L.J."/>
            <person name="van der Does H.C."/>
            <person name="Borkovich K.A."/>
            <person name="Coleman J.J."/>
            <person name="Daboussi M.J."/>
            <person name="Di Pietro A."/>
            <person name="Dufresne M."/>
            <person name="Freitag M."/>
            <person name="Grabherr M."/>
            <person name="Henrissat B."/>
            <person name="Houterman P.M."/>
            <person name="Kang S."/>
            <person name="Shim W.B."/>
            <person name="Woloshuk C."/>
            <person name="Xie X."/>
            <person name="Xu J.R."/>
            <person name="Antoniw J."/>
            <person name="Baker S.E."/>
            <person name="Bluhm B.H."/>
            <person name="Breakspear A."/>
            <person name="Brown D.W."/>
            <person name="Butchko R.A."/>
            <person name="Chapman S."/>
            <person name="Coulson R."/>
            <person name="Coutinho P.M."/>
            <person name="Danchin E.G."/>
            <person name="Diener A."/>
            <person name="Gale L.R."/>
            <person name="Gardiner D.M."/>
            <person name="Goff S."/>
            <person name="Hammond-Kosack K.E."/>
            <person name="Hilburn K."/>
            <person name="Hua-Van A."/>
            <person name="Jonkers W."/>
            <person name="Kazan K."/>
            <person name="Kodira C.D."/>
            <person name="Koehrsen M."/>
            <person name="Kumar L."/>
            <person name="Lee Y.H."/>
            <person name="Li L."/>
            <person name="Manners J.M."/>
            <person name="Miranda-Saavedra D."/>
            <person name="Mukherjee M."/>
            <person name="Park G."/>
            <person name="Park J."/>
            <person name="Park S.Y."/>
            <person name="Proctor R.H."/>
            <person name="Regev A."/>
            <person name="Ruiz-Roldan M.C."/>
            <person name="Sain D."/>
            <person name="Sakthikumar S."/>
            <person name="Sykes S."/>
            <person name="Schwartz D.C."/>
            <person name="Turgeon B.G."/>
            <person name="Wapinski I."/>
            <person name="Yoder O."/>
            <person name="Young S."/>
            <person name="Zeng Q."/>
            <person name="Zhou S."/>
            <person name="Galagan J."/>
            <person name="Cuomo C.A."/>
            <person name="Kistler H.C."/>
            <person name="Rep M."/>
        </authorList>
    </citation>
    <scope>NUCLEOTIDE SEQUENCE [LARGE SCALE GENOMIC DNA]</scope>
    <source>
        <strain evidence="4">M3125 / FGSC 7600</strain>
    </source>
</reference>
<evidence type="ECO:0000313" key="4">
    <source>
        <dbReference type="Proteomes" id="UP000009096"/>
    </source>
</evidence>
<dbReference type="KEGG" id="fvr:FVEG_09768"/>
<dbReference type="Gene3D" id="3.40.1160.10">
    <property type="entry name" value="Acetylglutamate kinase-like"/>
    <property type="match status" value="1"/>
</dbReference>
<dbReference type="VEuPathDB" id="FungiDB:FVEG_09768"/>
<dbReference type="Pfam" id="PF00696">
    <property type="entry name" value="AA_kinase"/>
    <property type="match status" value="1"/>
</dbReference>
<proteinExistence type="predicted"/>
<evidence type="ECO:0000313" key="3">
    <source>
        <dbReference type="EMBL" id="EWG50599.1"/>
    </source>
</evidence>
<evidence type="ECO:0000259" key="2">
    <source>
        <dbReference type="Pfam" id="PF00696"/>
    </source>
</evidence>
<feature type="domain" description="Aspartate/glutamate/uridylate kinase" evidence="2">
    <location>
        <begin position="88"/>
        <end position="250"/>
    </location>
</feature>
<dbReference type="GO" id="GO:0003942">
    <property type="term" value="F:N-acetyl-gamma-glutamyl-phosphate reductase activity"/>
    <property type="evidence" value="ECO:0007669"/>
    <property type="project" value="TreeGrafter"/>
</dbReference>
<dbReference type="STRING" id="334819.W7MS74"/>
<organism evidence="3 4">
    <name type="scientific">Gibberella moniliformis (strain M3125 / FGSC 7600)</name>
    <name type="common">Maize ear and stalk rot fungus</name>
    <name type="synonym">Fusarium verticillioides</name>
    <dbReference type="NCBI Taxonomy" id="334819"/>
    <lineage>
        <taxon>Eukaryota</taxon>
        <taxon>Fungi</taxon>
        <taxon>Dikarya</taxon>
        <taxon>Ascomycota</taxon>
        <taxon>Pezizomycotina</taxon>
        <taxon>Sordariomycetes</taxon>
        <taxon>Hypocreomycetidae</taxon>
        <taxon>Hypocreales</taxon>
        <taxon>Nectriaceae</taxon>
        <taxon>Fusarium</taxon>
        <taxon>Fusarium fujikuroi species complex</taxon>
    </lineage>
</organism>
<dbReference type="SUPFAM" id="SSF53633">
    <property type="entry name" value="Carbamate kinase-like"/>
    <property type="match status" value="1"/>
</dbReference>
<protein>
    <recommendedName>
        <fullName evidence="2">Aspartate/glutamate/uridylate kinase domain-containing protein</fullName>
    </recommendedName>
</protein>
<accession>W7MS74</accession>
<dbReference type="EMBL" id="DS022254">
    <property type="protein sequence ID" value="EWG50599.1"/>
    <property type="molecule type" value="Genomic_DNA"/>
</dbReference>
<dbReference type="InterPro" id="IPR001048">
    <property type="entry name" value="Asp/Glu/Uridylate_kinase"/>
</dbReference>
<gene>
    <name evidence="3" type="ORF">FVEG_09768</name>
</gene>
<sequence>MLPSTAVILRTSARLATSQTLTRVSAPSLTSFRCLNRGLSIFHALAAAFSLNRDRAREIEAQTVSNIDSKRETAAYLKVFTLTSEHFAVIKVGGAILQEHLDEFCGSILLLYELGLYPVIVHGGGPQLNFRLEAEGVVPQFEDGISYSDAKTLTIARKLFLEENLQLIKRLDAFSVTARSIQGAFRASYLDKEKWQYASKITEVRKEAIESSISAGYIPILTSMAEGDEGHLLNANADVAAAELARTLKPLKPWCCYGTCLKIREMQARLGNRIRKTSSIKELQDIKKLEATSNSSPDSLGIATIVDQFAGMPTEKKFTA</sequence>
<dbReference type="PANTHER" id="PTHR23342:SF0">
    <property type="entry name" value="N-ACETYLGLUTAMATE SYNTHASE, MITOCHONDRIAL"/>
    <property type="match status" value="1"/>
</dbReference>
<keyword evidence="4" id="KW-1185">Reference proteome</keyword>
<evidence type="ECO:0000256" key="1">
    <source>
        <dbReference type="ARBA" id="ARBA00022679"/>
    </source>
</evidence>
<dbReference type="EMBL" id="CM000578">
    <property type="protein sequence ID" value="EWG50599.1"/>
    <property type="molecule type" value="Genomic_DNA"/>
</dbReference>
<dbReference type="GO" id="GO:0006526">
    <property type="term" value="P:L-arginine biosynthetic process"/>
    <property type="evidence" value="ECO:0007669"/>
    <property type="project" value="TreeGrafter"/>
</dbReference>
<dbReference type="PANTHER" id="PTHR23342">
    <property type="entry name" value="N-ACETYLGLUTAMATE SYNTHASE"/>
    <property type="match status" value="1"/>
</dbReference>
<dbReference type="InterPro" id="IPR036393">
    <property type="entry name" value="AceGlu_kinase-like_sf"/>
</dbReference>
<dbReference type="AlphaFoldDB" id="W7MS74"/>
<name>W7MS74_GIBM7</name>
<keyword evidence="1" id="KW-0808">Transferase</keyword>
<dbReference type="GO" id="GO:0005759">
    <property type="term" value="C:mitochondrial matrix"/>
    <property type="evidence" value="ECO:0007669"/>
    <property type="project" value="TreeGrafter"/>
</dbReference>
<dbReference type="RefSeq" id="XP_018756790.1">
    <property type="nucleotide sequence ID" value="XM_018898836.1"/>
</dbReference>